<dbReference type="OrthoDB" id="9762141at2"/>
<dbReference type="Gene3D" id="3.20.20.450">
    <property type="entry name" value="EAL domain"/>
    <property type="match status" value="1"/>
</dbReference>
<dbReference type="InterPro" id="IPR043128">
    <property type="entry name" value="Rev_trsase/Diguanyl_cyclase"/>
</dbReference>
<proteinExistence type="predicted"/>
<keyword evidence="3" id="KW-0378">Hydrolase</keyword>
<evidence type="ECO:0000259" key="2">
    <source>
        <dbReference type="PROSITE" id="PS50887"/>
    </source>
</evidence>
<dbReference type="InterPro" id="IPR050706">
    <property type="entry name" value="Cyclic-di-GMP_PDE-like"/>
</dbReference>
<dbReference type="AlphaFoldDB" id="A0A0R3JXI3"/>
<feature type="domain" description="EAL" evidence="1">
    <location>
        <begin position="174"/>
        <end position="427"/>
    </location>
</feature>
<dbReference type="PROSITE" id="PS50887">
    <property type="entry name" value="GGDEF"/>
    <property type="match status" value="1"/>
</dbReference>
<name>A0A0R3JXI3_CALMK</name>
<dbReference type="InterPro" id="IPR029787">
    <property type="entry name" value="Nucleotide_cyclase"/>
</dbReference>
<evidence type="ECO:0000313" key="3">
    <source>
        <dbReference type="EMBL" id="KRQ85812.1"/>
    </source>
</evidence>
<protein>
    <submittedName>
        <fullName evidence="3">Cyclic di-GMP phosphodiesterase Gmr</fullName>
        <ecNumber evidence="3">3.1.4.52</ecNumber>
    </submittedName>
</protein>
<dbReference type="PROSITE" id="PS50883">
    <property type="entry name" value="EAL"/>
    <property type="match status" value="1"/>
</dbReference>
<dbReference type="EC" id="3.1.4.52" evidence="3"/>
<dbReference type="CDD" id="cd01948">
    <property type="entry name" value="EAL"/>
    <property type="match status" value="1"/>
</dbReference>
<dbReference type="PANTHER" id="PTHR33121:SF70">
    <property type="entry name" value="SIGNALING PROTEIN YKOW"/>
    <property type="match status" value="1"/>
</dbReference>
<dbReference type="CDD" id="cd01949">
    <property type="entry name" value="GGDEF"/>
    <property type="match status" value="1"/>
</dbReference>
<dbReference type="InterPro" id="IPR035919">
    <property type="entry name" value="EAL_sf"/>
</dbReference>
<feature type="domain" description="GGDEF" evidence="2">
    <location>
        <begin position="34"/>
        <end position="165"/>
    </location>
</feature>
<dbReference type="SMART" id="SM00052">
    <property type="entry name" value="EAL"/>
    <property type="match status" value="1"/>
</dbReference>
<comment type="caution">
    <text evidence="3">The sequence shown here is derived from an EMBL/GenBank/DDBJ whole genome shotgun (WGS) entry which is preliminary data.</text>
</comment>
<evidence type="ECO:0000259" key="1">
    <source>
        <dbReference type="PROSITE" id="PS50883"/>
    </source>
</evidence>
<reference evidence="3 4" key="1">
    <citation type="submission" date="2015-09" db="EMBL/GenBank/DDBJ databases">
        <title>Draft genome sequence of a Caloramator mitchellensis, a moderate thermophile from the Great Artesian Basin of Australia.</title>
        <authorList>
            <person name="Patel B.K."/>
        </authorList>
    </citation>
    <scope>NUCLEOTIDE SEQUENCE [LARGE SCALE GENOMIC DNA]</scope>
    <source>
        <strain evidence="3 4">VF08</strain>
    </source>
</reference>
<dbReference type="SMART" id="SM00267">
    <property type="entry name" value="GGDEF"/>
    <property type="match status" value="1"/>
</dbReference>
<dbReference type="RefSeq" id="WP_057979676.1">
    <property type="nucleotide sequence ID" value="NZ_LKHP01000029.1"/>
</dbReference>
<dbReference type="PANTHER" id="PTHR33121">
    <property type="entry name" value="CYCLIC DI-GMP PHOSPHODIESTERASE PDEF"/>
    <property type="match status" value="1"/>
</dbReference>
<dbReference type="Pfam" id="PF00563">
    <property type="entry name" value="EAL"/>
    <property type="match status" value="1"/>
</dbReference>
<dbReference type="Pfam" id="PF00990">
    <property type="entry name" value="GGDEF"/>
    <property type="match status" value="1"/>
</dbReference>
<dbReference type="Gene3D" id="3.30.70.270">
    <property type="match status" value="1"/>
</dbReference>
<dbReference type="InterPro" id="IPR001633">
    <property type="entry name" value="EAL_dom"/>
</dbReference>
<sequence>MKVASDIEGYFIDELTLIPNRNYFYEYYEKNKNKKLGAILLDIDNFKYLNNAYGFNFGDKLLVSFSNKLKNNLYDNSILFKFYEDEFLVLMHDKELSYIKRYAENLMKQLSAFYLLEDKGISLTVSTGIHVSDKEETANEFLRKLDSAMSVSKSKGKYRSTVYNSDIEMKIKRKAELILNLKKALINEEFYVVYQPIYDLNLNKIVDVEALARWRNTEFGEISPVEFIPLLEESGLINEFGIYMIKKVFGQVNKWNSDGIKLRTNINISPKQLSNIDFVDSILKLGKQYNIDFKKIVFEITETNATNIDELQNHMLDKITDLGIEFALDDYGDAYSQITNVFKIPVKEIKICKELIDKIEEDYRVRLMIKKFIETFLELGIDVIAEGVENLSQLNLLRDLGCTKVQGYYISKPVKYNLISNYLELKN</sequence>
<evidence type="ECO:0000313" key="4">
    <source>
        <dbReference type="Proteomes" id="UP000052015"/>
    </source>
</evidence>
<dbReference type="GO" id="GO:0071111">
    <property type="term" value="F:cyclic-guanylate-specific phosphodiesterase activity"/>
    <property type="evidence" value="ECO:0007669"/>
    <property type="project" value="UniProtKB-EC"/>
</dbReference>
<dbReference type="InterPro" id="IPR000160">
    <property type="entry name" value="GGDEF_dom"/>
</dbReference>
<dbReference type="EMBL" id="LKHP01000029">
    <property type="protein sequence ID" value="KRQ85812.1"/>
    <property type="molecule type" value="Genomic_DNA"/>
</dbReference>
<dbReference type="SUPFAM" id="SSF141868">
    <property type="entry name" value="EAL domain-like"/>
    <property type="match status" value="1"/>
</dbReference>
<accession>A0A0R3JXI3</accession>
<keyword evidence="4" id="KW-1185">Reference proteome</keyword>
<dbReference type="SUPFAM" id="SSF55073">
    <property type="entry name" value="Nucleotide cyclase"/>
    <property type="match status" value="1"/>
</dbReference>
<dbReference type="Proteomes" id="UP000052015">
    <property type="component" value="Unassembled WGS sequence"/>
</dbReference>
<gene>
    <name evidence="3" type="primary">gmr_4</name>
    <name evidence="3" type="ORF">ABG79_02401</name>
</gene>
<dbReference type="NCBIfam" id="TIGR00254">
    <property type="entry name" value="GGDEF"/>
    <property type="match status" value="1"/>
</dbReference>
<dbReference type="STRING" id="908809.ABG79_02401"/>
<organism evidence="3 4">
    <name type="scientific">Caloramator mitchellensis</name>
    <dbReference type="NCBI Taxonomy" id="908809"/>
    <lineage>
        <taxon>Bacteria</taxon>
        <taxon>Bacillati</taxon>
        <taxon>Bacillota</taxon>
        <taxon>Clostridia</taxon>
        <taxon>Eubacteriales</taxon>
        <taxon>Clostridiaceae</taxon>
        <taxon>Caloramator</taxon>
    </lineage>
</organism>